<dbReference type="Pfam" id="PF00990">
    <property type="entry name" value="GGDEF"/>
    <property type="match status" value="1"/>
</dbReference>
<evidence type="ECO:0000256" key="1">
    <source>
        <dbReference type="SAM" id="MobiDB-lite"/>
    </source>
</evidence>
<dbReference type="Gene3D" id="3.30.70.270">
    <property type="match status" value="1"/>
</dbReference>
<sequence length="263" mass="28139">MAADNTHATWVELHEAAMRRYAAAAVDASNKWRAVNAELTAKWRADGISDLEISRAKDVNLSLAAAYGEYTYNSNRAQMHAAVLQGAAAARSLLAADGEAARLRAERDHYRHLALTDELTAALNRRGLAEHWATIDPDAVLGVIDLNRFNEVNNTWGHDAGDAVLVSVAALLGEHGTVARLGGDELAVVAAEAGPSVLTWQVTLPAGQVITVAGAAGWVRVGPDMRETLTRADLAMYQAKHGRNPGTRAGRRRVRDAVRAGAR</sequence>
<keyword evidence="4" id="KW-1185">Reference proteome</keyword>
<feature type="domain" description="GGDEF" evidence="2">
    <location>
        <begin position="137"/>
        <end position="251"/>
    </location>
</feature>
<dbReference type="GO" id="GO:0052621">
    <property type="term" value="F:diguanylate cyclase activity"/>
    <property type="evidence" value="ECO:0007669"/>
    <property type="project" value="TreeGrafter"/>
</dbReference>
<reference evidence="4" key="1">
    <citation type="submission" date="2016-06" db="EMBL/GenBank/DDBJ databases">
        <authorList>
            <person name="Varghese N."/>
            <person name="Submissions Spin"/>
        </authorList>
    </citation>
    <scope>NUCLEOTIDE SEQUENCE [LARGE SCALE GENOMIC DNA]</scope>
    <source>
        <strain evidence="4">DSM 43168</strain>
    </source>
</reference>
<name>A0A1C4WWH8_9ACTN</name>
<dbReference type="InterPro" id="IPR050469">
    <property type="entry name" value="Diguanylate_Cyclase"/>
</dbReference>
<protein>
    <submittedName>
        <fullName evidence="3">Diguanylate cyclase (GGDEF) domain-containing protein</fullName>
    </submittedName>
</protein>
<evidence type="ECO:0000313" key="3">
    <source>
        <dbReference type="EMBL" id="SCF00549.1"/>
    </source>
</evidence>
<organism evidence="3 4">
    <name type="scientific">Micromonospora carbonacea</name>
    <dbReference type="NCBI Taxonomy" id="47853"/>
    <lineage>
        <taxon>Bacteria</taxon>
        <taxon>Bacillati</taxon>
        <taxon>Actinomycetota</taxon>
        <taxon>Actinomycetes</taxon>
        <taxon>Micromonosporales</taxon>
        <taxon>Micromonosporaceae</taxon>
        <taxon>Micromonospora</taxon>
    </lineage>
</organism>
<proteinExistence type="predicted"/>
<dbReference type="SMART" id="SM00267">
    <property type="entry name" value="GGDEF"/>
    <property type="match status" value="1"/>
</dbReference>
<dbReference type="PANTHER" id="PTHR45138">
    <property type="entry name" value="REGULATORY COMPONENTS OF SENSORY TRANSDUCTION SYSTEM"/>
    <property type="match status" value="1"/>
</dbReference>
<evidence type="ECO:0000313" key="4">
    <source>
        <dbReference type="Proteomes" id="UP000183585"/>
    </source>
</evidence>
<dbReference type="AlphaFoldDB" id="A0A1C4WWH8"/>
<dbReference type="InterPro" id="IPR029787">
    <property type="entry name" value="Nucleotide_cyclase"/>
</dbReference>
<feature type="region of interest" description="Disordered" evidence="1">
    <location>
        <begin position="241"/>
        <end position="263"/>
    </location>
</feature>
<gene>
    <name evidence="3" type="ORF">GA0070563_10479</name>
</gene>
<dbReference type="Proteomes" id="UP000183585">
    <property type="component" value="Unassembled WGS sequence"/>
</dbReference>
<dbReference type="RefSeq" id="WP_396855466.1">
    <property type="nucleotide sequence ID" value="NZ_JBIRZV010000005.1"/>
</dbReference>
<evidence type="ECO:0000259" key="2">
    <source>
        <dbReference type="PROSITE" id="PS50887"/>
    </source>
</evidence>
<accession>A0A1C4WWH8</accession>
<dbReference type="SUPFAM" id="SSF55073">
    <property type="entry name" value="Nucleotide cyclase"/>
    <property type="match status" value="1"/>
</dbReference>
<dbReference type="InterPro" id="IPR043128">
    <property type="entry name" value="Rev_trsase/Diguanyl_cyclase"/>
</dbReference>
<dbReference type="NCBIfam" id="TIGR00254">
    <property type="entry name" value="GGDEF"/>
    <property type="match status" value="1"/>
</dbReference>
<dbReference type="CDD" id="cd01949">
    <property type="entry name" value="GGDEF"/>
    <property type="match status" value="1"/>
</dbReference>
<dbReference type="PROSITE" id="PS50887">
    <property type="entry name" value="GGDEF"/>
    <property type="match status" value="1"/>
</dbReference>
<dbReference type="InterPro" id="IPR000160">
    <property type="entry name" value="GGDEF_dom"/>
</dbReference>
<dbReference type="PANTHER" id="PTHR45138:SF9">
    <property type="entry name" value="DIGUANYLATE CYCLASE DGCM-RELATED"/>
    <property type="match status" value="1"/>
</dbReference>
<dbReference type="EMBL" id="FMCT01000004">
    <property type="protein sequence ID" value="SCF00549.1"/>
    <property type="molecule type" value="Genomic_DNA"/>
</dbReference>